<evidence type="ECO:0000259" key="11">
    <source>
        <dbReference type="Pfam" id="PF05649"/>
    </source>
</evidence>
<dbReference type="Proteomes" id="UP001652628">
    <property type="component" value="Chromosome 3"/>
</dbReference>
<keyword evidence="6" id="KW-0378">Hydrolase</keyword>
<dbReference type="InterPro" id="IPR008753">
    <property type="entry name" value="Peptidase_M13_N"/>
</dbReference>
<keyword evidence="12" id="KW-1185">Reference proteome</keyword>
<dbReference type="PROSITE" id="PS51885">
    <property type="entry name" value="NEPRILYSIN"/>
    <property type="match status" value="1"/>
</dbReference>
<dbReference type="Pfam" id="PF05649">
    <property type="entry name" value="Peptidase_M13_N"/>
    <property type="match status" value="1"/>
</dbReference>
<dbReference type="Pfam" id="PF01431">
    <property type="entry name" value="Peptidase_M13"/>
    <property type="match status" value="1"/>
</dbReference>
<keyword evidence="7" id="KW-0862">Zinc</keyword>
<evidence type="ECO:0000256" key="3">
    <source>
        <dbReference type="ARBA" id="ARBA00007357"/>
    </source>
</evidence>
<dbReference type="RefSeq" id="XP_036673526.3">
    <property type="nucleotide sequence ID" value="XM_036817631.3"/>
</dbReference>
<keyword evidence="4" id="KW-0645">Protease</keyword>
<dbReference type="GO" id="GO:0004222">
    <property type="term" value="F:metalloendopeptidase activity"/>
    <property type="evidence" value="ECO:0007669"/>
    <property type="project" value="InterPro"/>
</dbReference>
<evidence type="ECO:0000256" key="8">
    <source>
        <dbReference type="ARBA" id="ARBA00023049"/>
    </source>
</evidence>
<evidence type="ECO:0000256" key="6">
    <source>
        <dbReference type="ARBA" id="ARBA00022801"/>
    </source>
</evidence>
<keyword evidence="9" id="KW-0812">Transmembrane</keyword>
<keyword evidence="8" id="KW-0482">Metalloprotease</keyword>
<keyword evidence="9" id="KW-1133">Transmembrane helix</keyword>
<dbReference type="GO" id="GO:0016485">
    <property type="term" value="P:protein processing"/>
    <property type="evidence" value="ECO:0007669"/>
    <property type="project" value="TreeGrafter"/>
</dbReference>
<dbReference type="GO" id="GO:0046872">
    <property type="term" value="F:metal ion binding"/>
    <property type="evidence" value="ECO:0007669"/>
    <property type="project" value="UniProtKB-KW"/>
</dbReference>
<dbReference type="InterPro" id="IPR042089">
    <property type="entry name" value="Peptidase_M13_dom_2"/>
</dbReference>
<gene>
    <name evidence="13" type="primary">Nep7</name>
</gene>
<evidence type="ECO:0000256" key="5">
    <source>
        <dbReference type="ARBA" id="ARBA00022723"/>
    </source>
</evidence>
<dbReference type="Gene3D" id="3.40.390.10">
    <property type="entry name" value="Collagenase (Catalytic Domain)"/>
    <property type="match status" value="1"/>
</dbReference>
<reference evidence="13" key="1">
    <citation type="submission" date="2025-08" db="UniProtKB">
        <authorList>
            <consortium name="RefSeq"/>
        </authorList>
    </citation>
    <scope>IDENTIFICATION</scope>
</reference>
<keyword evidence="5" id="KW-0479">Metal-binding</keyword>
<dbReference type="InterPro" id="IPR018497">
    <property type="entry name" value="Peptidase_M13_C"/>
</dbReference>
<dbReference type="InterPro" id="IPR000718">
    <property type="entry name" value="Peptidase_M13"/>
</dbReference>
<dbReference type="AlphaFoldDB" id="A0AB40A8E9"/>
<comment type="subcellular location">
    <subcellularLocation>
        <location evidence="2">Cell membrane</location>
        <topology evidence="2">Single-pass type II membrane protein</topology>
    </subcellularLocation>
</comment>
<evidence type="ECO:0000256" key="9">
    <source>
        <dbReference type="SAM" id="Phobius"/>
    </source>
</evidence>
<evidence type="ECO:0000256" key="4">
    <source>
        <dbReference type="ARBA" id="ARBA00022670"/>
    </source>
</evidence>
<sequence length="718" mass="82768">MNQGNMFSNTSRLPLPLCMGIVYIVIWGFLLSCEARSIGDESRENAITDDTTEFLRSYGALMKSYMNLSVDPCDDFYEYACGNWKNVKPPQRTTNKRSNLLDIIYALTEVTEELMTRTQLAEALNVSAELLVAQRFYNSCIAAEVFPLPSADPAYLSLIRSIGGFPAVDGDAWNASRFSWFNMSAHLTNYGAHGLILDRIMPQYPFQPYFKLPELGFDSNVHTDNIANKSSRAYEMNEKRMHDYLKAFNLTEDKIESVISGVFDFWREALTIEDMFGGDSNRCQVFSELKNVTEFDQWRNYFEIAWDGKDFYNGSSSSEFCDFYYTELDKVCAKHQEAVANYLAMVLLYRMDAKLKDKEYQKDHCLLIIQSTMSHLFNKLYMAEHFSEDTHSEISAMVTELRKSQRQVLENVEWLDTETRREALLKESTITPVIGSYKDEELTDLLIRQIGNLSLTEDNYAQNIINLRRLGTTLWRHKGLHFEEISIDAKPLELLIGMQVNAFYYNLDNSIYVMAGILHPPAYHRLWPDSLKFGTLGYLVGHELTHGFDTVGSTFDSNGEMRNWWSTKSEGVFQERAKCYVDHFSNYLIPEINRKVNGNETKDENIADAGGLRQALSAYRSHMKQLQRREEDVETLAPKNVQMPGLDLSPEQLFFLGFAQLWCAAYEEEHYWEELSHEHTSDKYRVLGAVSNNDDFAEVYKCALGTPMHPKEESCRIW</sequence>
<protein>
    <submittedName>
        <fullName evidence="13">Membrane metallo-endopeptidase-like 1</fullName>
    </submittedName>
</protein>
<dbReference type="Gene3D" id="1.10.1380.10">
    <property type="entry name" value="Neutral endopeptidase , domain2"/>
    <property type="match status" value="1"/>
</dbReference>
<dbReference type="CDD" id="cd08662">
    <property type="entry name" value="M13"/>
    <property type="match status" value="1"/>
</dbReference>
<feature type="domain" description="Peptidase M13 C-terminal" evidence="10">
    <location>
        <begin position="501"/>
        <end position="713"/>
    </location>
</feature>
<feature type="transmembrane region" description="Helical" evidence="9">
    <location>
        <begin position="12"/>
        <end position="30"/>
    </location>
</feature>
<name>A0AB40A8E9_DROSZ</name>
<evidence type="ECO:0000256" key="7">
    <source>
        <dbReference type="ARBA" id="ARBA00022833"/>
    </source>
</evidence>
<keyword evidence="9" id="KW-0472">Membrane</keyword>
<accession>A0AB40A8E9</accession>
<comment type="cofactor">
    <cofactor evidence="1">
        <name>Zn(2+)</name>
        <dbReference type="ChEBI" id="CHEBI:29105"/>
    </cofactor>
</comment>
<dbReference type="InterPro" id="IPR024079">
    <property type="entry name" value="MetalloPept_cat_dom_sf"/>
</dbReference>
<evidence type="ECO:0000256" key="1">
    <source>
        <dbReference type="ARBA" id="ARBA00001947"/>
    </source>
</evidence>
<evidence type="ECO:0000313" key="13">
    <source>
        <dbReference type="RefSeq" id="XP_036673526.3"/>
    </source>
</evidence>
<evidence type="ECO:0000259" key="10">
    <source>
        <dbReference type="Pfam" id="PF01431"/>
    </source>
</evidence>
<dbReference type="SUPFAM" id="SSF55486">
    <property type="entry name" value="Metalloproteases ('zincins'), catalytic domain"/>
    <property type="match status" value="1"/>
</dbReference>
<dbReference type="PRINTS" id="PR00786">
    <property type="entry name" value="NEPRILYSIN"/>
</dbReference>
<proteinExistence type="inferred from homology"/>
<dbReference type="PANTHER" id="PTHR11733">
    <property type="entry name" value="ZINC METALLOPROTEASE FAMILY M13 NEPRILYSIN-RELATED"/>
    <property type="match status" value="1"/>
</dbReference>
<organism evidence="12 13">
    <name type="scientific">Drosophila suzukii</name>
    <name type="common">Spotted-wing drosophila fruit fly</name>
    <dbReference type="NCBI Taxonomy" id="28584"/>
    <lineage>
        <taxon>Eukaryota</taxon>
        <taxon>Metazoa</taxon>
        <taxon>Ecdysozoa</taxon>
        <taxon>Arthropoda</taxon>
        <taxon>Hexapoda</taxon>
        <taxon>Insecta</taxon>
        <taxon>Pterygota</taxon>
        <taxon>Neoptera</taxon>
        <taxon>Endopterygota</taxon>
        <taxon>Diptera</taxon>
        <taxon>Brachycera</taxon>
        <taxon>Muscomorpha</taxon>
        <taxon>Ephydroidea</taxon>
        <taxon>Drosophilidae</taxon>
        <taxon>Drosophila</taxon>
        <taxon>Sophophora</taxon>
    </lineage>
</organism>
<dbReference type="GeneID" id="108014801"/>
<evidence type="ECO:0000313" key="12">
    <source>
        <dbReference type="Proteomes" id="UP001652628"/>
    </source>
</evidence>
<evidence type="ECO:0000256" key="2">
    <source>
        <dbReference type="ARBA" id="ARBA00004401"/>
    </source>
</evidence>
<feature type="domain" description="Peptidase M13 N-terminal" evidence="11">
    <location>
        <begin position="72"/>
        <end position="437"/>
    </location>
</feature>
<dbReference type="PANTHER" id="PTHR11733:SF241">
    <property type="entry name" value="GH26575P-RELATED"/>
    <property type="match status" value="1"/>
</dbReference>
<comment type="similarity">
    <text evidence="3">Belongs to the peptidase M13 family.</text>
</comment>
<dbReference type="GO" id="GO:0005886">
    <property type="term" value="C:plasma membrane"/>
    <property type="evidence" value="ECO:0007669"/>
    <property type="project" value="UniProtKB-SubCell"/>
</dbReference>